<dbReference type="GO" id="GO:0015940">
    <property type="term" value="P:pantothenate biosynthetic process"/>
    <property type="evidence" value="ECO:0007669"/>
    <property type="project" value="UniProtKB-UniRule"/>
</dbReference>
<keyword evidence="11" id="KW-0489">Methyltransferase</keyword>
<dbReference type="CDD" id="cd06557">
    <property type="entry name" value="KPHMT-like"/>
    <property type="match status" value="1"/>
</dbReference>
<dbReference type="SUPFAM" id="SSF51621">
    <property type="entry name" value="Phosphoenolpyruvate/pyruvate domain"/>
    <property type="match status" value="1"/>
</dbReference>
<comment type="catalytic activity">
    <reaction evidence="7">
        <text>(6R)-5,10-methylene-5,6,7,8-tetrahydrofolate + 3-methyl-2-oxobutanoate + H2O = 2-dehydropantoate + (6S)-5,6,7,8-tetrahydrofolate</text>
        <dbReference type="Rhea" id="RHEA:11824"/>
        <dbReference type="ChEBI" id="CHEBI:11561"/>
        <dbReference type="ChEBI" id="CHEBI:11851"/>
        <dbReference type="ChEBI" id="CHEBI:15377"/>
        <dbReference type="ChEBI" id="CHEBI:15636"/>
        <dbReference type="ChEBI" id="CHEBI:57453"/>
        <dbReference type="EC" id="2.1.2.11"/>
    </reaction>
</comment>
<comment type="subcellular location">
    <subcellularLocation>
        <location evidence="7">Cytoplasm</location>
    </subcellularLocation>
</comment>
<dbReference type="UniPathway" id="UPA00028">
    <property type="reaction ID" value="UER00003"/>
</dbReference>
<evidence type="ECO:0000256" key="6">
    <source>
        <dbReference type="ARBA" id="ARBA00056497"/>
    </source>
</evidence>
<dbReference type="InterPro" id="IPR003700">
    <property type="entry name" value="Pantoate_hydroxy_MeTrfase"/>
</dbReference>
<dbReference type="EC" id="2.1.2.11" evidence="7"/>
<comment type="function">
    <text evidence="6 7">Catalyzes the reversible reaction in which hydroxymethyl group from 5,10-methylenetetrahydrofolate is transferred onto alpha-ketoisovalerate to form ketopantoate.</text>
</comment>
<dbReference type="FunFam" id="3.20.20.60:FF:000003">
    <property type="entry name" value="3-methyl-2-oxobutanoate hydroxymethyltransferase"/>
    <property type="match status" value="1"/>
</dbReference>
<reference evidence="11" key="1">
    <citation type="submission" date="2020-02" db="EMBL/GenBank/DDBJ databases">
        <authorList>
            <person name="Meier V. D."/>
        </authorList>
    </citation>
    <scope>NUCLEOTIDE SEQUENCE</scope>
    <source>
        <strain evidence="11">AVDCRST_MAG65</strain>
    </source>
</reference>
<dbReference type="NCBIfam" id="TIGR00222">
    <property type="entry name" value="panB"/>
    <property type="match status" value="1"/>
</dbReference>
<name>A0A6J4R4I5_9ACTN</name>
<feature type="binding site" evidence="7 9">
    <location>
        <position position="129"/>
    </location>
    <ligand>
        <name>3-methyl-2-oxobutanoate</name>
        <dbReference type="ChEBI" id="CHEBI:11851"/>
    </ligand>
</feature>
<keyword evidence="7" id="KW-0963">Cytoplasm</keyword>
<evidence type="ECO:0000256" key="2">
    <source>
        <dbReference type="ARBA" id="ARBA00008676"/>
    </source>
</evidence>
<evidence type="ECO:0000256" key="8">
    <source>
        <dbReference type="PIRSR" id="PIRSR000388-1"/>
    </source>
</evidence>
<dbReference type="GO" id="GO:0003864">
    <property type="term" value="F:3-methyl-2-oxobutanoate hydroxymethyltransferase activity"/>
    <property type="evidence" value="ECO:0007669"/>
    <property type="project" value="UniProtKB-UniRule"/>
</dbReference>
<comment type="similarity">
    <text evidence="2 7">Belongs to the PanB family.</text>
</comment>
<feature type="binding site" evidence="7 9">
    <location>
        <begin position="60"/>
        <end position="61"/>
    </location>
    <ligand>
        <name>3-methyl-2-oxobutanoate</name>
        <dbReference type="ChEBI" id="CHEBI:11851"/>
    </ligand>
</feature>
<dbReference type="InterPro" id="IPR040442">
    <property type="entry name" value="Pyrv_kinase-like_dom_sf"/>
</dbReference>
<evidence type="ECO:0000256" key="4">
    <source>
        <dbReference type="ARBA" id="ARBA00022655"/>
    </source>
</evidence>
<dbReference type="InterPro" id="IPR015813">
    <property type="entry name" value="Pyrv/PenolPyrv_kinase-like_dom"/>
</dbReference>
<dbReference type="GO" id="GO:0032259">
    <property type="term" value="P:methylation"/>
    <property type="evidence" value="ECO:0007669"/>
    <property type="project" value="UniProtKB-KW"/>
</dbReference>
<keyword evidence="4 7" id="KW-0566">Pantothenate biosynthesis</keyword>
<dbReference type="HAMAP" id="MF_00156">
    <property type="entry name" value="PanB"/>
    <property type="match status" value="1"/>
</dbReference>
<dbReference type="GO" id="GO:0005737">
    <property type="term" value="C:cytoplasm"/>
    <property type="evidence" value="ECO:0007669"/>
    <property type="project" value="UniProtKB-SubCell"/>
</dbReference>
<dbReference type="PANTHER" id="PTHR20881:SF0">
    <property type="entry name" value="3-METHYL-2-OXOBUTANOATE HYDROXYMETHYLTRANSFERASE"/>
    <property type="match status" value="1"/>
</dbReference>
<evidence type="ECO:0000313" key="11">
    <source>
        <dbReference type="EMBL" id="CAA9464017.1"/>
    </source>
</evidence>
<keyword evidence="7 10" id="KW-0479">Metal-binding</keyword>
<comment type="pathway">
    <text evidence="1 7">Cofactor biosynthesis; (R)-pantothenate biosynthesis; (R)-pantoate from 3-methyl-2-oxobutanoate: step 1/2.</text>
</comment>
<comment type="subunit">
    <text evidence="3 7">Homodecamer; pentamer of dimers.</text>
</comment>
<dbReference type="NCBIfam" id="NF001452">
    <property type="entry name" value="PRK00311.1"/>
    <property type="match status" value="1"/>
</dbReference>
<proteinExistence type="inferred from homology"/>
<evidence type="ECO:0000256" key="9">
    <source>
        <dbReference type="PIRSR" id="PIRSR000388-2"/>
    </source>
</evidence>
<feature type="binding site" evidence="7 10">
    <location>
        <position position="99"/>
    </location>
    <ligand>
        <name>Mg(2+)</name>
        <dbReference type="ChEBI" id="CHEBI:18420"/>
    </ligand>
</feature>
<feature type="binding site" evidence="7 10">
    <location>
        <position position="60"/>
    </location>
    <ligand>
        <name>Mg(2+)</name>
        <dbReference type="ChEBI" id="CHEBI:18420"/>
    </ligand>
</feature>
<keyword evidence="5 7" id="KW-0808">Transferase</keyword>
<dbReference type="GO" id="GO:0008168">
    <property type="term" value="F:methyltransferase activity"/>
    <property type="evidence" value="ECO:0007669"/>
    <property type="project" value="UniProtKB-KW"/>
</dbReference>
<evidence type="ECO:0000256" key="7">
    <source>
        <dbReference type="HAMAP-Rule" id="MF_00156"/>
    </source>
</evidence>
<dbReference type="Pfam" id="PF02548">
    <property type="entry name" value="Pantoate_transf"/>
    <property type="match status" value="1"/>
</dbReference>
<dbReference type="AlphaFoldDB" id="A0A6J4R4I5"/>
<dbReference type="GO" id="GO:0000287">
    <property type="term" value="F:magnesium ion binding"/>
    <property type="evidence" value="ECO:0007669"/>
    <property type="project" value="TreeGrafter"/>
</dbReference>
<organism evidence="11">
    <name type="scientific">uncultured Solirubrobacteraceae bacterium</name>
    <dbReference type="NCBI Taxonomy" id="1162706"/>
    <lineage>
        <taxon>Bacteria</taxon>
        <taxon>Bacillati</taxon>
        <taxon>Actinomycetota</taxon>
        <taxon>Thermoleophilia</taxon>
        <taxon>Solirubrobacterales</taxon>
        <taxon>Solirubrobacteraceae</taxon>
        <taxon>environmental samples</taxon>
    </lineage>
</organism>
<accession>A0A6J4R4I5</accession>
<protein>
    <recommendedName>
        <fullName evidence="7">3-methyl-2-oxobutanoate hydroxymethyltransferase</fullName>
        <ecNumber evidence="7">2.1.2.11</ecNumber>
    </recommendedName>
    <alternativeName>
        <fullName evidence="7">Ketopantoate hydroxymethyltransferase</fullName>
        <shortName evidence="7">KPHMT</shortName>
    </alternativeName>
</protein>
<evidence type="ECO:0000256" key="1">
    <source>
        <dbReference type="ARBA" id="ARBA00005033"/>
    </source>
</evidence>
<evidence type="ECO:0000256" key="5">
    <source>
        <dbReference type="ARBA" id="ARBA00022679"/>
    </source>
</evidence>
<dbReference type="PANTHER" id="PTHR20881">
    <property type="entry name" value="3-METHYL-2-OXOBUTANOATE HYDROXYMETHYLTRANSFERASE"/>
    <property type="match status" value="1"/>
</dbReference>
<dbReference type="PIRSF" id="PIRSF000388">
    <property type="entry name" value="Pantoate_hydroxy_MeTrfase"/>
    <property type="match status" value="1"/>
</dbReference>
<feature type="binding site" evidence="7 9">
    <location>
        <position position="99"/>
    </location>
    <ligand>
        <name>3-methyl-2-oxobutanoate</name>
        <dbReference type="ChEBI" id="CHEBI:11851"/>
    </ligand>
</feature>
<feature type="binding site" evidence="7 10">
    <location>
        <position position="131"/>
    </location>
    <ligand>
        <name>Mg(2+)</name>
        <dbReference type="ChEBI" id="CHEBI:18420"/>
    </ligand>
</feature>
<dbReference type="Gene3D" id="3.20.20.60">
    <property type="entry name" value="Phosphoenolpyruvate-binding domains"/>
    <property type="match status" value="1"/>
</dbReference>
<evidence type="ECO:0000256" key="10">
    <source>
        <dbReference type="PIRSR" id="PIRSR000388-3"/>
    </source>
</evidence>
<evidence type="ECO:0000256" key="3">
    <source>
        <dbReference type="ARBA" id="ARBA00011424"/>
    </source>
</evidence>
<sequence>MSATPRPADSTQAGSRRPVGLLDLAAMRARREPIVMVTAHDFPSAQIAEEAGVDVVLVGDSAAMNVLGYESTVPVTVDELLVLCRAVRRGLRTPLLIGDLPFGSYQRSDDQAIETAIRFVKEAGCEGVKIEGGQRAAERARAMVDAGIPVMGHVGLTPQTATSLGGFRAQGKTADAARRLLDDALAIEAAGCFSIVFEAMPAAVAEAIMEHMTVPVIGIGAGPATDGQVLVVHDMLGIQDAIQPKFVKRYAHVRAAMVEGTRAFADEVRGRRFPAAEHSYAMEADELERFQELVAPPA</sequence>
<dbReference type="EMBL" id="CADCVL010000013">
    <property type="protein sequence ID" value="CAA9464017.1"/>
    <property type="molecule type" value="Genomic_DNA"/>
</dbReference>
<gene>
    <name evidence="7" type="primary">panB</name>
    <name evidence="11" type="ORF">AVDCRST_MAG65-64</name>
</gene>
<keyword evidence="7 10" id="KW-0460">Magnesium</keyword>
<comment type="cofactor">
    <cofactor evidence="7 10">
        <name>Mg(2+)</name>
        <dbReference type="ChEBI" id="CHEBI:18420"/>
    </cofactor>
    <text evidence="7 10">Binds 1 Mg(2+) ion per subunit.</text>
</comment>
<feature type="active site" description="Proton acceptor" evidence="7 8">
    <location>
        <position position="198"/>
    </location>
</feature>